<comment type="caution">
    <text evidence="11">The sequence shown here is derived from an EMBL/GenBank/DDBJ whole genome shotgun (WGS) entry which is preliminary data.</text>
</comment>
<dbReference type="GO" id="GO:0000287">
    <property type="term" value="F:magnesium ion binding"/>
    <property type="evidence" value="ECO:0007669"/>
    <property type="project" value="UniProtKB-UniRule"/>
</dbReference>
<feature type="binding site" evidence="8">
    <location>
        <position position="223"/>
    </location>
    <ligand>
        <name>Mg(2+)</name>
        <dbReference type="ChEBI" id="CHEBI:18420"/>
        <label>2</label>
        <note>catalytic</note>
    </ligand>
</feature>
<evidence type="ECO:0000256" key="4">
    <source>
        <dbReference type="ARBA" id="ARBA00022723"/>
    </source>
</evidence>
<keyword evidence="7 8" id="KW-0460">Magnesium</keyword>
<feature type="active site" description="Proton donor/acceptor" evidence="8">
    <location>
        <position position="218"/>
    </location>
</feature>
<dbReference type="GO" id="GO:0045004">
    <property type="term" value="P:DNA replication proofreading"/>
    <property type="evidence" value="ECO:0007669"/>
    <property type="project" value="TreeGrafter"/>
</dbReference>
<dbReference type="GO" id="GO:0003676">
    <property type="term" value="F:nucleic acid binding"/>
    <property type="evidence" value="ECO:0007669"/>
    <property type="project" value="InterPro"/>
</dbReference>
<dbReference type="SMART" id="SM00479">
    <property type="entry name" value="EXOIII"/>
    <property type="match status" value="1"/>
</dbReference>
<comment type="subunit">
    <text evidence="1 8">Homodimer.</text>
</comment>
<accession>A0A2M8HCH7</accession>
<dbReference type="NCBIfam" id="TIGR01298">
    <property type="entry name" value="RNaseT"/>
    <property type="match status" value="1"/>
</dbReference>
<dbReference type="GO" id="GO:0016896">
    <property type="term" value="F:RNA exonuclease activity, producing 5'-phosphomonoesters"/>
    <property type="evidence" value="ECO:0007669"/>
    <property type="project" value="UniProtKB-UniRule"/>
</dbReference>
<organism evidence="11 12">
    <name type="scientific">Aeromonas lusitana</name>
    <dbReference type="NCBI Taxonomy" id="931529"/>
    <lineage>
        <taxon>Bacteria</taxon>
        <taxon>Pseudomonadati</taxon>
        <taxon>Pseudomonadota</taxon>
        <taxon>Gammaproteobacteria</taxon>
        <taxon>Aeromonadales</taxon>
        <taxon>Aeromonadaceae</taxon>
        <taxon>Aeromonas</taxon>
    </lineage>
</organism>
<name>A0A2M8HCH7_9GAMM</name>
<gene>
    <name evidence="8" type="primary">rnt</name>
    <name evidence="11" type="ORF">CUC44_05715</name>
</gene>
<evidence type="ECO:0000256" key="9">
    <source>
        <dbReference type="SAM" id="MobiDB-lite"/>
    </source>
</evidence>
<feature type="region of interest" description="Disordered" evidence="9">
    <location>
        <begin position="1"/>
        <end position="25"/>
    </location>
</feature>
<dbReference type="EMBL" id="PGCP01000005">
    <property type="protein sequence ID" value="PJC94191.1"/>
    <property type="molecule type" value="Genomic_DNA"/>
</dbReference>
<keyword evidence="5 8" id="KW-0378">Hydrolase</keyword>
<evidence type="ECO:0000256" key="3">
    <source>
        <dbReference type="ARBA" id="ARBA00022722"/>
    </source>
</evidence>
<keyword evidence="2 8" id="KW-0819">tRNA processing</keyword>
<dbReference type="EC" id="3.1.13.-" evidence="8"/>
<dbReference type="Pfam" id="PF00929">
    <property type="entry name" value="RNase_T"/>
    <property type="match status" value="1"/>
</dbReference>
<feature type="site" description="Important for substrate binding and specificity" evidence="8">
    <location>
        <position position="161"/>
    </location>
</feature>
<keyword evidence="12" id="KW-1185">Reference proteome</keyword>
<evidence type="ECO:0000256" key="6">
    <source>
        <dbReference type="ARBA" id="ARBA00022839"/>
    </source>
</evidence>
<evidence type="ECO:0000256" key="2">
    <source>
        <dbReference type="ARBA" id="ARBA00022694"/>
    </source>
</evidence>
<evidence type="ECO:0000256" key="8">
    <source>
        <dbReference type="HAMAP-Rule" id="MF_00157"/>
    </source>
</evidence>
<dbReference type="AlphaFoldDB" id="A0A2M8HCH7"/>
<dbReference type="InterPro" id="IPR013520">
    <property type="entry name" value="Ribonucl_H"/>
</dbReference>
<feature type="site" description="Important for substrate binding and specificity" evidence="8">
    <location>
        <position position="114"/>
    </location>
</feature>
<dbReference type="CDD" id="cd06134">
    <property type="entry name" value="RNaseT"/>
    <property type="match status" value="1"/>
</dbReference>
<evidence type="ECO:0000259" key="10">
    <source>
        <dbReference type="SMART" id="SM00479"/>
    </source>
</evidence>
<feature type="binding site" evidence="8">
    <location>
        <position position="62"/>
    </location>
    <ligand>
        <name>Mg(2+)</name>
        <dbReference type="ChEBI" id="CHEBI:18420"/>
        <label>2</label>
        <note>catalytic</note>
    </ligand>
</feature>
<sequence length="259" mass="28769">MTSREGRKWRHQRSPPSPGRDKGTLFCHNAPSFHVDRDTMTDAVHTLKGRFRGFYPVVIDVETAGFNARTDALLEIAASTLKMDEQGWLVPDQMFHFHVEPFEGANLEKAALEFTGIDPFNPLRGAVSEKEALTEIFKGVRKGMKEQDCGRAIIVAHNATFDHGFVMTAAERAGLKRNPFHPFATFDTAALSGLALGQTVLAKACQSARIPFDNKEAHSALYDTERTAELFCHIVNRWKSLGGWPPANPDETSEAESQE</sequence>
<dbReference type="FunFam" id="3.30.420.10:FF:000009">
    <property type="entry name" value="Ribonuclease T"/>
    <property type="match status" value="1"/>
</dbReference>
<dbReference type="PANTHER" id="PTHR30231:SF2">
    <property type="entry name" value="RIBONUCLEASE T"/>
    <property type="match status" value="1"/>
</dbReference>
<dbReference type="Gene3D" id="3.30.420.10">
    <property type="entry name" value="Ribonuclease H-like superfamily/Ribonuclease H"/>
    <property type="match status" value="1"/>
</dbReference>
<dbReference type="HAMAP" id="MF_00157">
    <property type="entry name" value="RNase_T"/>
    <property type="match status" value="1"/>
</dbReference>
<comment type="cofactor">
    <cofactor evidence="8">
        <name>Mg(2+)</name>
        <dbReference type="ChEBI" id="CHEBI:18420"/>
    </cofactor>
    <text evidence="8">Binds two Mg(2+) per subunit. The active form of the enzyme binds two Mg(2+) ions in its active site. The first Mg(2+) forms only one salt bridge with the protein.</text>
</comment>
<evidence type="ECO:0000256" key="1">
    <source>
        <dbReference type="ARBA" id="ARBA00011738"/>
    </source>
</evidence>
<feature type="binding site" evidence="8">
    <location>
        <position position="60"/>
    </location>
    <ligand>
        <name>Mg(2+)</name>
        <dbReference type="ChEBI" id="CHEBI:18420"/>
        <label>1</label>
        <note>catalytic</note>
    </ligand>
</feature>
<dbReference type="SUPFAM" id="SSF53098">
    <property type="entry name" value="Ribonuclease H-like"/>
    <property type="match status" value="1"/>
</dbReference>
<evidence type="ECO:0000313" key="11">
    <source>
        <dbReference type="EMBL" id="PJC94191.1"/>
    </source>
</evidence>
<dbReference type="InterPro" id="IPR012337">
    <property type="entry name" value="RNaseH-like_sf"/>
</dbReference>
<feature type="site" description="Important for substrate binding and specificity" evidence="8">
    <location>
        <position position="183"/>
    </location>
</feature>
<feature type="binding site" evidence="8">
    <location>
        <position position="60"/>
    </location>
    <ligand>
        <name>Mg(2+)</name>
        <dbReference type="ChEBI" id="CHEBI:18420"/>
        <label>2</label>
        <note>catalytic</note>
    </ligand>
</feature>
<dbReference type="PANTHER" id="PTHR30231">
    <property type="entry name" value="DNA POLYMERASE III SUBUNIT EPSILON"/>
    <property type="match status" value="1"/>
</dbReference>
<feature type="binding site" evidence="8">
    <location>
        <position position="218"/>
    </location>
    <ligand>
        <name>Mg(2+)</name>
        <dbReference type="ChEBI" id="CHEBI:18420"/>
        <label>2</label>
        <note>catalytic</note>
    </ligand>
</feature>
<keyword evidence="6 8" id="KW-0269">Exonuclease</keyword>
<protein>
    <recommendedName>
        <fullName evidence="8">Ribonuclease T</fullName>
        <ecNumber evidence="8">3.1.13.-</ecNumber>
    </recommendedName>
    <alternativeName>
        <fullName evidence="8">Exoribonuclease T</fullName>
        <shortName evidence="8">RNase T</shortName>
    </alternativeName>
</protein>
<dbReference type="InterPro" id="IPR036397">
    <property type="entry name" value="RNaseH_sf"/>
</dbReference>
<feature type="site" description="Important for substrate binding and specificity" evidence="8">
    <location>
        <position position="66"/>
    </location>
</feature>
<comment type="similarity">
    <text evidence="8">Belongs to the RNase T family.</text>
</comment>
<evidence type="ECO:0000256" key="5">
    <source>
        <dbReference type="ARBA" id="ARBA00022801"/>
    </source>
</evidence>
<evidence type="ECO:0000256" key="7">
    <source>
        <dbReference type="ARBA" id="ARBA00022842"/>
    </source>
</evidence>
<keyword evidence="4 8" id="KW-0479">Metal-binding</keyword>
<dbReference type="InterPro" id="IPR005987">
    <property type="entry name" value="RNase_T"/>
</dbReference>
<dbReference type="OrthoDB" id="9778264at2"/>
<feature type="domain" description="Exonuclease" evidence="10">
    <location>
        <begin position="55"/>
        <end position="240"/>
    </location>
</feature>
<dbReference type="GO" id="GO:0008408">
    <property type="term" value="F:3'-5' exonuclease activity"/>
    <property type="evidence" value="ECO:0007669"/>
    <property type="project" value="TreeGrafter"/>
</dbReference>
<dbReference type="GO" id="GO:0008033">
    <property type="term" value="P:tRNA processing"/>
    <property type="evidence" value="ECO:0007669"/>
    <property type="project" value="UniProtKB-KW"/>
</dbReference>
<dbReference type="GO" id="GO:0005829">
    <property type="term" value="C:cytosol"/>
    <property type="evidence" value="ECO:0007669"/>
    <property type="project" value="TreeGrafter"/>
</dbReference>
<keyword evidence="3 8" id="KW-0540">Nuclease</keyword>
<evidence type="ECO:0000313" key="12">
    <source>
        <dbReference type="Proteomes" id="UP000232060"/>
    </source>
</evidence>
<comment type="function">
    <text evidence="8">Trims short 3' overhangs of a variety of RNA species, leaving a one or two nucleotide 3' overhang. Responsible for the end-turnover of tRNA: specifically removes the terminal AMP residue from uncharged tRNA (tRNA-C-C-A). Also appears to be involved in tRNA biosynthesis.</text>
</comment>
<proteinExistence type="inferred from homology"/>
<dbReference type="Proteomes" id="UP000232060">
    <property type="component" value="Unassembled WGS sequence"/>
</dbReference>
<reference evidence="11 12" key="1">
    <citation type="submission" date="2017-11" db="EMBL/GenBank/DDBJ databases">
        <title>Draft genome sequence of environmental isolate Aeromonas lusitania sp. nov. MDC 2473.</title>
        <authorList>
            <person name="Colston S.M."/>
            <person name="Navarro A."/>
            <person name="Martinez-Murcia A.J."/>
            <person name="Graf J."/>
        </authorList>
    </citation>
    <scope>NUCLEOTIDE SEQUENCE [LARGE SCALE GENOMIC DNA]</scope>
    <source>
        <strain evidence="11 12">MDC 2473</strain>
    </source>
</reference>